<dbReference type="AlphaFoldDB" id="A0A3M7SGR5"/>
<accession>A0A3M7SGR5</accession>
<evidence type="ECO:0000313" key="2">
    <source>
        <dbReference type="Proteomes" id="UP000276133"/>
    </source>
</evidence>
<reference evidence="1 2" key="1">
    <citation type="journal article" date="2018" name="Sci. Rep.">
        <title>Genomic signatures of local adaptation to the degree of environmental predictability in rotifers.</title>
        <authorList>
            <person name="Franch-Gras L."/>
            <person name="Hahn C."/>
            <person name="Garcia-Roger E.M."/>
            <person name="Carmona M.J."/>
            <person name="Serra M."/>
            <person name="Gomez A."/>
        </authorList>
    </citation>
    <scope>NUCLEOTIDE SEQUENCE [LARGE SCALE GENOMIC DNA]</scope>
    <source>
        <strain evidence="1">HYR1</strain>
    </source>
</reference>
<dbReference type="Proteomes" id="UP000276133">
    <property type="component" value="Unassembled WGS sequence"/>
</dbReference>
<sequence>MTRLTESTNPRFFSANMCSIIKIDFYELSPEQHEFFAVLCNLKLRLINNFDTRELILLVFAINKETLNLIKILSNIKWDLKFNTLAVGSILKLNYDTSSNIFHQQVYNQLKLLAVSNRLWELCERYSIPLVARLVQEYKADIESRFVQYPTPLCNCYLTISFFFPEPSNI</sequence>
<gene>
    <name evidence="1" type="ORF">BpHYR1_032372</name>
</gene>
<comment type="caution">
    <text evidence="1">The sequence shown here is derived from an EMBL/GenBank/DDBJ whole genome shotgun (WGS) entry which is preliminary data.</text>
</comment>
<proteinExistence type="predicted"/>
<protein>
    <submittedName>
        <fullName evidence="1">Uncharacterized protein</fullName>
    </submittedName>
</protein>
<name>A0A3M7SGR5_BRAPC</name>
<evidence type="ECO:0000313" key="1">
    <source>
        <dbReference type="EMBL" id="RNA34936.1"/>
    </source>
</evidence>
<keyword evidence="2" id="KW-1185">Reference proteome</keyword>
<organism evidence="1 2">
    <name type="scientific">Brachionus plicatilis</name>
    <name type="common">Marine rotifer</name>
    <name type="synonym">Brachionus muelleri</name>
    <dbReference type="NCBI Taxonomy" id="10195"/>
    <lineage>
        <taxon>Eukaryota</taxon>
        <taxon>Metazoa</taxon>
        <taxon>Spiralia</taxon>
        <taxon>Gnathifera</taxon>
        <taxon>Rotifera</taxon>
        <taxon>Eurotatoria</taxon>
        <taxon>Monogononta</taxon>
        <taxon>Pseudotrocha</taxon>
        <taxon>Ploima</taxon>
        <taxon>Brachionidae</taxon>
        <taxon>Brachionus</taxon>
    </lineage>
</organism>
<dbReference type="EMBL" id="REGN01001396">
    <property type="protein sequence ID" value="RNA34936.1"/>
    <property type="molecule type" value="Genomic_DNA"/>
</dbReference>